<reference evidence="7" key="1">
    <citation type="submission" date="2022-04" db="EMBL/GenBank/DDBJ databases">
        <title>Lysobacter sp. CAU 1642 isolated from sea sand.</title>
        <authorList>
            <person name="Kim W."/>
        </authorList>
    </citation>
    <scope>NUCLEOTIDE SEQUENCE</scope>
    <source>
        <strain evidence="7">CAU 1642</strain>
    </source>
</reference>
<evidence type="ECO:0000256" key="1">
    <source>
        <dbReference type="ARBA" id="ARBA00004141"/>
    </source>
</evidence>
<feature type="transmembrane region" description="Helical" evidence="5">
    <location>
        <begin position="206"/>
        <end position="229"/>
    </location>
</feature>
<evidence type="ECO:0000256" key="4">
    <source>
        <dbReference type="ARBA" id="ARBA00023136"/>
    </source>
</evidence>
<evidence type="ECO:0000256" key="5">
    <source>
        <dbReference type="SAM" id="Phobius"/>
    </source>
</evidence>
<comment type="subcellular location">
    <subcellularLocation>
        <location evidence="1">Membrane</location>
        <topology evidence="1">Multi-pass membrane protein</topology>
    </subcellularLocation>
</comment>
<evidence type="ECO:0000313" key="8">
    <source>
        <dbReference type="Proteomes" id="UP001431449"/>
    </source>
</evidence>
<dbReference type="InterPro" id="IPR006977">
    <property type="entry name" value="Yip1_dom"/>
</dbReference>
<feature type="domain" description="Yip1" evidence="6">
    <location>
        <begin position="9"/>
        <end position="225"/>
    </location>
</feature>
<sequence length="233" mass="25222">MSAFATLGQVFTDPAKAFESLYERSNPVLPLLLLILGSAALMTWYYQVVDMSWLIDQMLAASPQGGDPAARAGMEKFMTPATMTVTTVVSIAVMLPLILLLTAVYYLLSAKVVGSEIGFGKWFSFAAWASVPTLLTIPAGAVAILMASNGQLGTHEVNPLTLNQLFFHLPMGHHWQALLDAVHLPMLWSLFVSAVGYRVWTKKSAATSWIVVSLPYVLIFGIWALVLAFTGGA</sequence>
<feature type="transmembrane region" description="Helical" evidence="5">
    <location>
        <begin position="81"/>
        <end position="105"/>
    </location>
</feature>
<comment type="caution">
    <text evidence="7">The sequence shown here is derived from an EMBL/GenBank/DDBJ whole genome shotgun (WGS) entry which is preliminary data.</text>
</comment>
<evidence type="ECO:0000256" key="3">
    <source>
        <dbReference type="ARBA" id="ARBA00022989"/>
    </source>
</evidence>
<evidence type="ECO:0000259" key="6">
    <source>
        <dbReference type="Pfam" id="PF04893"/>
    </source>
</evidence>
<keyword evidence="2 5" id="KW-0812">Transmembrane</keyword>
<name>A0ABT0GDQ5_9GAMM</name>
<feature type="transmembrane region" description="Helical" evidence="5">
    <location>
        <begin position="177"/>
        <end position="200"/>
    </location>
</feature>
<keyword evidence="3 5" id="KW-1133">Transmembrane helix</keyword>
<feature type="transmembrane region" description="Helical" evidence="5">
    <location>
        <begin position="125"/>
        <end position="147"/>
    </location>
</feature>
<dbReference type="Pfam" id="PF04893">
    <property type="entry name" value="Yip1"/>
    <property type="match status" value="1"/>
</dbReference>
<protein>
    <submittedName>
        <fullName evidence="7">YIP1 family protein</fullName>
    </submittedName>
</protein>
<proteinExistence type="predicted"/>
<evidence type="ECO:0000256" key="2">
    <source>
        <dbReference type="ARBA" id="ARBA00022692"/>
    </source>
</evidence>
<organism evidence="7 8">
    <name type="scientific">Pseudomarimonas salicorniae</name>
    <dbReference type="NCBI Taxonomy" id="2933270"/>
    <lineage>
        <taxon>Bacteria</taxon>
        <taxon>Pseudomonadati</taxon>
        <taxon>Pseudomonadota</taxon>
        <taxon>Gammaproteobacteria</taxon>
        <taxon>Lysobacterales</taxon>
        <taxon>Lysobacteraceae</taxon>
        <taxon>Pseudomarimonas</taxon>
    </lineage>
</organism>
<keyword evidence="4 5" id="KW-0472">Membrane</keyword>
<evidence type="ECO:0000313" key="7">
    <source>
        <dbReference type="EMBL" id="MCK7592683.1"/>
    </source>
</evidence>
<feature type="transmembrane region" description="Helical" evidence="5">
    <location>
        <begin position="27"/>
        <end position="46"/>
    </location>
</feature>
<dbReference type="RefSeq" id="WP_248204980.1">
    <property type="nucleotide sequence ID" value="NZ_JALNMH010000002.1"/>
</dbReference>
<keyword evidence="8" id="KW-1185">Reference proteome</keyword>
<dbReference type="EMBL" id="JALNMH010000002">
    <property type="protein sequence ID" value="MCK7592683.1"/>
    <property type="molecule type" value="Genomic_DNA"/>
</dbReference>
<gene>
    <name evidence="7" type="ORF">M0G41_03265</name>
</gene>
<dbReference type="Proteomes" id="UP001431449">
    <property type="component" value="Unassembled WGS sequence"/>
</dbReference>
<accession>A0ABT0GDQ5</accession>